<comment type="caution">
    <text evidence="9">The sequence shown here is derived from an EMBL/GenBank/DDBJ whole genome shotgun (WGS) entry which is preliminary data.</text>
</comment>
<dbReference type="InterPro" id="IPR029017">
    <property type="entry name" value="Enolase-like_N"/>
</dbReference>
<evidence type="ECO:0000256" key="5">
    <source>
        <dbReference type="PIRSR" id="PIRSR634603-1"/>
    </source>
</evidence>
<dbReference type="EMBL" id="JWIR02000024">
    <property type="protein sequence ID" value="KKB41194.1"/>
    <property type="molecule type" value="Genomic_DNA"/>
</dbReference>
<feature type="binding site" evidence="6">
    <location>
        <position position="191"/>
    </location>
    <ligand>
        <name>Mg(2+)</name>
        <dbReference type="ChEBI" id="CHEBI:18420"/>
    </ligand>
</feature>
<sequence>MKIVKAEMYGIHLPLRSPFIISYATFDYMPSVIVKLETDDSLVGYGEAVPDEHVTGESFYSCIEILRHQLLPAVIGETPFHIEHLHHKMNQVITANPAAKAAIDIACYDLMGKATGRPVYDLIGGKSHEELTYPRVLSIEEPEVMAEKAHAALDRGFRSLKLKVGTDPALDVKRIQAVREAVGYDVEIRVDVNQGWQTYSSAIQAMKQLEPLRLAWIEQPIRLGDIDGLAQLKRQCTTPLMADESIHHGEHLIDMIKKEAVDKINIKLMKSGGIYPAISIAKAAEYAGIDCQVGSMVESSIGSAAGYHTAMARKNITSTELTGPLLFSKDIGDLTYEVPFVRLNDKPGLGLVINETVLNELTVTQATVN</sequence>
<dbReference type="EC" id="5.1.1.-" evidence="7"/>
<keyword evidence="4 7" id="KW-0413">Isomerase</keyword>
<feature type="binding site" evidence="6">
    <location>
        <position position="218"/>
    </location>
    <ligand>
        <name>Mg(2+)</name>
        <dbReference type="ChEBI" id="CHEBI:18420"/>
    </ligand>
</feature>
<protein>
    <recommendedName>
        <fullName evidence="7">Dipeptide epimerase</fullName>
        <ecNumber evidence="7">5.1.1.-</ecNumber>
    </recommendedName>
</protein>
<dbReference type="Pfam" id="PF02746">
    <property type="entry name" value="MR_MLE_N"/>
    <property type="match status" value="1"/>
</dbReference>
<dbReference type="GO" id="GO:0016855">
    <property type="term" value="F:racemase and epimerase activity, acting on amino acids and derivatives"/>
    <property type="evidence" value="ECO:0007669"/>
    <property type="project" value="UniProtKB-UniRule"/>
</dbReference>
<evidence type="ECO:0000256" key="6">
    <source>
        <dbReference type="PIRSR" id="PIRSR634603-3"/>
    </source>
</evidence>
<dbReference type="Gene3D" id="3.20.20.120">
    <property type="entry name" value="Enolase-like C-terminal domain"/>
    <property type="match status" value="1"/>
</dbReference>
<evidence type="ECO:0000313" key="10">
    <source>
        <dbReference type="Proteomes" id="UP000031563"/>
    </source>
</evidence>
<dbReference type="InterPro" id="IPR013342">
    <property type="entry name" value="Mandelate_racemase_C"/>
</dbReference>
<dbReference type="PANTHER" id="PTHR48073">
    <property type="entry name" value="O-SUCCINYLBENZOATE SYNTHASE-RELATED"/>
    <property type="match status" value="1"/>
</dbReference>
<dbReference type="InterPro" id="IPR034603">
    <property type="entry name" value="Dipeptide_epimerase"/>
</dbReference>
<dbReference type="InterPro" id="IPR036849">
    <property type="entry name" value="Enolase-like_C_sf"/>
</dbReference>
<dbReference type="STRING" id="1221996.QY95_00901"/>
<dbReference type="PANTHER" id="PTHR48073:SF2">
    <property type="entry name" value="O-SUCCINYLBENZOATE SYNTHASE"/>
    <property type="match status" value="1"/>
</dbReference>
<keyword evidence="2 6" id="KW-0479">Metal-binding</keyword>
<evidence type="ECO:0000256" key="3">
    <source>
        <dbReference type="ARBA" id="ARBA00022842"/>
    </source>
</evidence>
<keyword evidence="10" id="KW-1185">Reference proteome</keyword>
<reference evidence="9" key="1">
    <citation type="submission" date="2015-02" db="EMBL/GenBank/DDBJ databases">
        <title>Genome Assembly of Bacillaceae bacterium MTCC 8252.</title>
        <authorList>
            <person name="Verma A."/>
            <person name="Khatri I."/>
            <person name="Mual P."/>
            <person name="Subramanian S."/>
            <person name="Krishnamurthi S."/>
        </authorList>
    </citation>
    <scope>NUCLEOTIDE SEQUENCE [LARGE SCALE GENOMIC DNA]</scope>
    <source>
        <strain evidence="9">MTCC 8252</strain>
    </source>
</reference>
<dbReference type="SUPFAM" id="SSF51604">
    <property type="entry name" value="Enolase C-terminal domain-like"/>
    <property type="match status" value="1"/>
</dbReference>
<dbReference type="CDD" id="cd03319">
    <property type="entry name" value="L-Ala-DL-Glu_epimerase"/>
    <property type="match status" value="1"/>
</dbReference>
<dbReference type="SFLD" id="SFLDF00009">
    <property type="entry name" value="o-succinylbenzoate_synthase"/>
    <property type="match status" value="1"/>
</dbReference>
<evidence type="ECO:0000256" key="2">
    <source>
        <dbReference type="ARBA" id="ARBA00022723"/>
    </source>
</evidence>
<dbReference type="Proteomes" id="UP000031563">
    <property type="component" value="Unassembled WGS sequence"/>
</dbReference>
<dbReference type="AlphaFoldDB" id="A0A0F5I6D7"/>
<accession>A0A0F5I6D7</accession>
<keyword evidence="3 6" id="KW-0460">Magnesium</keyword>
<comment type="similarity">
    <text evidence="1 7">Belongs to the mandelate racemase/muconate lactonizing enzyme family.</text>
</comment>
<dbReference type="SFLD" id="SFLDG00180">
    <property type="entry name" value="muconate_cycloisomerase"/>
    <property type="match status" value="1"/>
</dbReference>
<dbReference type="GO" id="GO:0000287">
    <property type="term" value="F:magnesium ion binding"/>
    <property type="evidence" value="ECO:0007669"/>
    <property type="project" value="UniProtKB-ARBA"/>
</dbReference>
<proteinExistence type="inferred from homology"/>
<evidence type="ECO:0000256" key="4">
    <source>
        <dbReference type="ARBA" id="ARBA00023235"/>
    </source>
</evidence>
<dbReference type="Gene3D" id="3.30.390.10">
    <property type="entry name" value="Enolase-like, N-terminal domain"/>
    <property type="match status" value="1"/>
</dbReference>
<evidence type="ECO:0000256" key="1">
    <source>
        <dbReference type="ARBA" id="ARBA00008031"/>
    </source>
</evidence>
<feature type="domain" description="Mandelate racemase/muconate lactonizing enzyme C-terminal" evidence="8">
    <location>
        <begin position="142"/>
        <end position="239"/>
    </location>
</feature>
<feature type="active site" description="Proton acceptor; specific for (S)-substrate epimerization" evidence="5">
    <location>
        <position position="267"/>
    </location>
</feature>
<comment type="cofactor">
    <cofactor evidence="6 7">
        <name>Mg(2+)</name>
        <dbReference type="ChEBI" id="CHEBI:18420"/>
    </cofactor>
    <text evidence="6 7">Binds 1 Mg(2+) ion per subunit.</text>
</comment>
<feature type="active site" description="Proton acceptor; specific for (R)-substrate epimerization" evidence="5">
    <location>
        <position position="163"/>
    </location>
</feature>
<name>A0A0F5I6D7_BACTR</name>
<dbReference type="SFLD" id="SFLDS00001">
    <property type="entry name" value="Enolase"/>
    <property type="match status" value="1"/>
</dbReference>
<dbReference type="Pfam" id="PF13378">
    <property type="entry name" value="MR_MLE_C"/>
    <property type="match status" value="1"/>
</dbReference>
<dbReference type="OrthoDB" id="9775391at2"/>
<dbReference type="RefSeq" id="WP_040047526.1">
    <property type="nucleotide sequence ID" value="NZ_JWIR02000024.1"/>
</dbReference>
<dbReference type="InterPro" id="IPR029065">
    <property type="entry name" value="Enolase_C-like"/>
</dbReference>
<dbReference type="FunFam" id="3.30.390.10:FF:000009">
    <property type="entry name" value="Hydrophobic dipeptide epimerase"/>
    <property type="match status" value="1"/>
</dbReference>
<feature type="binding site" evidence="6">
    <location>
        <position position="243"/>
    </location>
    <ligand>
        <name>Mg(2+)</name>
        <dbReference type="ChEBI" id="CHEBI:18420"/>
    </ligand>
</feature>
<evidence type="ECO:0000313" key="9">
    <source>
        <dbReference type="EMBL" id="KKB41194.1"/>
    </source>
</evidence>
<organism evidence="9 10">
    <name type="scientific">Bacillus thermotolerans</name>
    <name type="common">Quasibacillus thermotolerans</name>
    <dbReference type="NCBI Taxonomy" id="1221996"/>
    <lineage>
        <taxon>Bacteria</taxon>
        <taxon>Bacillati</taxon>
        <taxon>Bacillota</taxon>
        <taxon>Bacilli</taxon>
        <taxon>Bacillales</taxon>
        <taxon>Bacillaceae</taxon>
        <taxon>Bacillus</taxon>
    </lineage>
</organism>
<dbReference type="SMART" id="SM00922">
    <property type="entry name" value="MR_MLE"/>
    <property type="match status" value="1"/>
</dbReference>
<evidence type="ECO:0000256" key="7">
    <source>
        <dbReference type="RuleBase" id="RU366006"/>
    </source>
</evidence>
<gene>
    <name evidence="9" type="ORF">QY95_00901</name>
</gene>
<dbReference type="SUPFAM" id="SSF54826">
    <property type="entry name" value="Enolase N-terminal domain-like"/>
    <property type="match status" value="1"/>
</dbReference>
<dbReference type="GO" id="GO:0006518">
    <property type="term" value="P:peptide metabolic process"/>
    <property type="evidence" value="ECO:0007669"/>
    <property type="project" value="UniProtKB-ARBA"/>
</dbReference>
<evidence type="ECO:0000259" key="8">
    <source>
        <dbReference type="SMART" id="SM00922"/>
    </source>
</evidence>
<dbReference type="InterPro" id="IPR013341">
    <property type="entry name" value="Mandelate_racemase_N_dom"/>
</dbReference>